<dbReference type="AlphaFoldDB" id="A0A1I7XD37"/>
<organism evidence="1 2">
    <name type="scientific">Heterorhabditis bacteriophora</name>
    <name type="common">Entomopathogenic nematode worm</name>
    <dbReference type="NCBI Taxonomy" id="37862"/>
    <lineage>
        <taxon>Eukaryota</taxon>
        <taxon>Metazoa</taxon>
        <taxon>Ecdysozoa</taxon>
        <taxon>Nematoda</taxon>
        <taxon>Chromadorea</taxon>
        <taxon>Rhabditida</taxon>
        <taxon>Rhabditina</taxon>
        <taxon>Rhabditomorpha</taxon>
        <taxon>Strongyloidea</taxon>
        <taxon>Heterorhabditidae</taxon>
        <taxon>Heterorhabditis</taxon>
    </lineage>
</organism>
<proteinExistence type="predicted"/>
<evidence type="ECO:0000313" key="2">
    <source>
        <dbReference type="WBParaSite" id="Hba_15271"/>
    </source>
</evidence>
<dbReference type="WBParaSite" id="Hba_15271">
    <property type="protein sequence ID" value="Hba_15271"/>
    <property type="gene ID" value="Hba_15271"/>
</dbReference>
<dbReference type="Proteomes" id="UP000095283">
    <property type="component" value="Unplaced"/>
</dbReference>
<accession>A0A1I7XD37</accession>
<protein>
    <submittedName>
        <fullName evidence="2">Mediator of RNA polymerase II transcription subunit 13</fullName>
    </submittedName>
</protein>
<keyword evidence="1" id="KW-1185">Reference proteome</keyword>
<sequence>MLLIYQDKCNTENRLESAQHKASMLRSHFPLMPFIPGTRSQNCIPSDTQLVNRCSVSSSPQMTTIVDQMSSSTNNADVMSNSSLEHEISNDLGTGLISMESVILKCETTAELIESNILKGNLRSVVETDLLWMTKALSVTPKEQEGYRVCSVLTFIPPRCFLFSDSEGNMSAARWSAIAELLETHYAAHPSVPGDIEIQPGVECAARNECGEYIRVIIIGQGASSTSFRCAALDYHAMVEIEYSWFMALPRSLSTSFLPANTFLGRIRGIQYVPLEYQSCVGDILNQPFNEQETMPSSCAIFGIDPVHMATEIVTTHSNIEWDGNLGLIMDTQTKEDNDRPEPSCQAETIESEVELEVEVEVQSGLGADSFNNEETEAERTMNSNLCHEGFNIECPIVTPTEITNMAVQMKEFVDQGTVTEDQSDAVVASLDLLSRFISRLPRSASTNSAIIKLIIGLLEVLATCEAVRGDTTTF</sequence>
<evidence type="ECO:0000313" key="1">
    <source>
        <dbReference type="Proteomes" id="UP000095283"/>
    </source>
</evidence>
<reference evidence="2" key="1">
    <citation type="submission" date="2016-11" db="UniProtKB">
        <authorList>
            <consortium name="WormBaseParasite"/>
        </authorList>
    </citation>
    <scope>IDENTIFICATION</scope>
</reference>
<name>A0A1I7XD37_HETBA</name>